<keyword evidence="6" id="KW-1185">Reference proteome</keyword>
<dbReference type="SMART" id="SM00408">
    <property type="entry name" value="IGc2"/>
    <property type="match status" value="2"/>
</dbReference>
<dbReference type="Gene3D" id="2.60.40.10">
    <property type="entry name" value="Immunoglobulins"/>
    <property type="match status" value="3"/>
</dbReference>
<name>A0A673GBG1_9TELE</name>
<evidence type="ECO:0000256" key="2">
    <source>
        <dbReference type="ARBA" id="ARBA00023157"/>
    </source>
</evidence>
<dbReference type="PANTHER" id="PTHR11481:SF64">
    <property type="entry name" value="FC RECEPTOR-LIKE PROTEIN 4"/>
    <property type="match status" value="1"/>
</dbReference>
<dbReference type="AlphaFoldDB" id="A0A673GBG1"/>
<dbReference type="PROSITE" id="PS50835">
    <property type="entry name" value="IG_LIKE"/>
    <property type="match status" value="3"/>
</dbReference>
<protein>
    <recommendedName>
        <fullName evidence="4">Ig-like domain-containing protein</fullName>
    </recommendedName>
</protein>
<evidence type="ECO:0000259" key="4">
    <source>
        <dbReference type="PROSITE" id="PS50835"/>
    </source>
</evidence>
<evidence type="ECO:0000256" key="3">
    <source>
        <dbReference type="SAM" id="MobiDB-lite"/>
    </source>
</evidence>
<feature type="region of interest" description="Disordered" evidence="3">
    <location>
        <begin position="226"/>
        <end position="247"/>
    </location>
</feature>
<dbReference type="InterPro" id="IPR036179">
    <property type="entry name" value="Ig-like_dom_sf"/>
</dbReference>
<dbReference type="Proteomes" id="UP000472270">
    <property type="component" value="Unassembled WGS sequence"/>
</dbReference>
<evidence type="ECO:0000313" key="6">
    <source>
        <dbReference type="Proteomes" id="UP000472270"/>
    </source>
</evidence>
<evidence type="ECO:0000313" key="5">
    <source>
        <dbReference type="Ensembl" id="ENSSRHP00000009328.1"/>
    </source>
</evidence>
<evidence type="ECO:0000256" key="1">
    <source>
        <dbReference type="ARBA" id="ARBA00022729"/>
    </source>
</evidence>
<dbReference type="InterPro" id="IPR003599">
    <property type="entry name" value="Ig_sub"/>
</dbReference>
<keyword evidence="2" id="KW-1015">Disulfide bond</keyword>
<proteinExistence type="predicted"/>
<sequence length="265" mass="30168">VTLTCDTQQTGVWQYIWYKDRKQDYIIGRDQNYKIQFVDSFHSGVYSCRGTQSQAPTYSQMSDGVTLTVSVDVHPDGRVFRGETVTLTCDTQQTGVWQYIWYKDRKLVYSPRQNQNYIIPSVDSSHSGVYSCRGTQSQAPTYSQMSDGVTLTVSDLPRSTLTVTPDSPVFTGETVTLKCVINSDHSDWRYEWYKGRDSVMLQTSDHYTVNRDTLTIRRVITSDQDQYTCRGQRDKSPKSSQSSSASLSVTDNVKANIFILKSKKL</sequence>
<dbReference type="GO" id="GO:0009897">
    <property type="term" value="C:external side of plasma membrane"/>
    <property type="evidence" value="ECO:0007669"/>
    <property type="project" value="TreeGrafter"/>
</dbReference>
<accession>A0A673GBG1</accession>
<dbReference type="CDD" id="cd00096">
    <property type="entry name" value="Ig"/>
    <property type="match status" value="1"/>
</dbReference>
<dbReference type="Pfam" id="PF13895">
    <property type="entry name" value="Ig_2"/>
    <property type="match status" value="1"/>
</dbReference>
<feature type="domain" description="Ig-like" evidence="4">
    <location>
        <begin position="1"/>
        <end position="49"/>
    </location>
</feature>
<dbReference type="GO" id="GO:0007166">
    <property type="term" value="P:cell surface receptor signaling pathway"/>
    <property type="evidence" value="ECO:0007669"/>
    <property type="project" value="TreeGrafter"/>
</dbReference>
<dbReference type="Pfam" id="PF13927">
    <property type="entry name" value="Ig_3"/>
    <property type="match status" value="1"/>
</dbReference>
<organism evidence="5 6">
    <name type="scientific">Sinocyclocheilus rhinocerous</name>
    <dbReference type="NCBI Taxonomy" id="307959"/>
    <lineage>
        <taxon>Eukaryota</taxon>
        <taxon>Metazoa</taxon>
        <taxon>Chordata</taxon>
        <taxon>Craniata</taxon>
        <taxon>Vertebrata</taxon>
        <taxon>Euteleostomi</taxon>
        <taxon>Actinopterygii</taxon>
        <taxon>Neopterygii</taxon>
        <taxon>Teleostei</taxon>
        <taxon>Ostariophysi</taxon>
        <taxon>Cypriniformes</taxon>
        <taxon>Cyprinidae</taxon>
        <taxon>Cyprininae</taxon>
        <taxon>Sinocyclocheilus</taxon>
    </lineage>
</organism>
<feature type="compositionally biased region" description="Low complexity" evidence="3">
    <location>
        <begin position="238"/>
        <end position="247"/>
    </location>
</feature>
<reference evidence="5" key="2">
    <citation type="submission" date="2025-09" db="UniProtKB">
        <authorList>
            <consortium name="Ensembl"/>
        </authorList>
    </citation>
    <scope>IDENTIFICATION</scope>
</reference>
<keyword evidence="1" id="KW-0732">Signal</keyword>
<dbReference type="GO" id="GO:0006955">
    <property type="term" value="P:immune response"/>
    <property type="evidence" value="ECO:0007669"/>
    <property type="project" value="TreeGrafter"/>
</dbReference>
<dbReference type="GO" id="GO:0004888">
    <property type="term" value="F:transmembrane signaling receptor activity"/>
    <property type="evidence" value="ECO:0007669"/>
    <property type="project" value="TreeGrafter"/>
</dbReference>
<dbReference type="InterPro" id="IPR003598">
    <property type="entry name" value="Ig_sub2"/>
</dbReference>
<dbReference type="SUPFAM" id="SSF48726">
    <property type="entry name" value="Immunoglobulin"/>
    <property type="match status" value="3"/>
</dbReference>
<feature type="domain" description="Ig-like" evidence="4">
    <location>
        <begin position="157"/>
        <end position="248"/>
    </location>
</feature>
<dbReference type="InterPro" id="IPR007110">
    <property type="entry name" value="Ig-like_dom"/>
</dbReference>
<dbReference type="SMART" id="SM00409">
    <property type="entry name" value="IG"/>
    <property type="match status" value="3"/>
</dbReference>
<reference evidence="5" key="1">
    <citation type="submission" date="2025-08" db="UniProtKB">
        <authorList>
            <consortium name="Ensembl"/>
        </authorList>
    </citation>
    <scope>IDENTIFICATION</scope>
</reference>
<dbReference type="InterPro" id="IPR050488">
    <property type="entry name" value="Ig_Fc_receptor"/>
</dbReference>
<dbReference type="Ensembl" id="ENSSRHT00000009619.1">
    <property type="protein sequence ID" value="ENSSRHP00000009328.1"/>
    <property type="gene ID" value="ENSSRHG00000005385.1"/>
</dbReference>
<dbReference type="PANTHER" id="PTHR11481">
    <property type="entry name" value="IMMUNOGLOBULIN FC RECEPTOR"/>
    <property type="match status" value="1"/>
</dbReference>
<dbReference type="InterPro" id="IPR013783">
    <property type="entry name" value="Ig-like_fold"/>
</dbReference>
<feature type="domain" description="Ig-like" evidence="4">
    <location>
        <begin position="56"/>
        <end position="152"/>
    </location>
</feature>